<keyword evidence="1" id="KW-0677">Repeat</keyword>
<protein>
    <recommendedName>
        <fullName evidence="4">ER membrane protein complex subunit 2</fullName>
    </recommendedName>
</protein>
<keyword evidence="2 3" id="KW-0802">TPR repeat</keyword>
<evidence type="ECO:0000259" key="5">
    <source>
        <dbReference type="Pfam" id="PF22890"/>
    </source>
</evidence>
<dbReference type="OMA" id="MSDQEGW"/>
<evidence type="ECO:0000256" key="2">
    <source>
        <dbReference type="ARBA" id="ARBA00022803"/>
    </source>
</evidence>
<name>A0A9Q0R9H5_ANAIG</name>
<dbReference type="Proteomes" id="UP001149090">
    <property type="component" value="Unassembled WGS sequence"/>
</dbReference>
<comment type="similarity">
    <text evidence="4">Belongs to the EMC2 family.</text>
</comment>
<gene>
    <name evidence="6" type="ORF">M0811_09497</name>
</gene>
<dbReference type="SUPFAM" id="SSF48452">
    <property type="entry name" value="TPR-like"/>
    <property type="match status" value="1"/>
</dbReference>
<dbReference type="Gene3D" id="1.25.40.10">
    <property type="entry name" value="Tetratricopeptide repeat domain"/>
    <property type="match status" value="1"/>
</dbReference>
<comment type="subcellular location">
    <subcellularLocation>
        <location evidence="4">Endoplasmic reticulum membrane</location>
        <topology evidence="4">Peripheral membrane protein</topology>
        <orientation evidence="4">Cytoplasmic side</orientation>
    </subcellularLocation>
</comment>
<dbReference type="AlphaFoldDB" id="A0A9Q0R9H5"/>
<dbReference type="InterPro" id="IPR019734">
    <property type="entry name" value="TPR_rpt"/>
</dbReference>
<dbReference type="Pfam" id="PF22890">
    <property type="entry name" value="TPR_EMC2"/>
    <property type="match status" value="1"/>
</dbReference>
<dbReference type="InterPro" id="IPR039856">
    <property type="entry name" value="EMC2-like"/>
</dbReference>
<evidence type="ECO:0000256" key="3">
    <source>
        <dbReference type="PROSITE-ProRule" id="PRU00339"/>
    </source>
</evidence>
<keyword evidence="7" id="KW-1185">Reference proteome</keyword>
<accession>A0A9Q0R9H5</accession>
<evidence type="ECO:0000256" key="1">
    <source>
        <dbReference type="ARBA" id="ARBA00022737"/>
    </source>
</evidence>
<comment type="caution">
    <text evidence="6">The sequence shown here is derived from an EMBL/GenBank/DDBJ whole genome shotgun (WGS) entry which is preliminary data.</text>
</comment>
<comment type="subunit">
    <text evidence="4">Component of the ER membrane protein complex (EMC).</text>
</comment>
<dbReference type="InterPro" id="IPR011990">
    <property type="entry name" value="TPR-like_helical_dom_sf"/>
</dbReference>
<dbReference type="EMBL" id="JAPDFW010000082">
    <property type="protein sequence ID" value="KAJ5072117.1"/>
    <property type="molecule type" value="Genomic_DNA"/>
</dbReference>
<evidence type="ECO:0000256" key="4">
    <source>
        <dbReference type="RuleBase" id="RU367091"/>
    </source>
</evidence>
<dbReference type="PANTHER" id="PTHR12760">
    <property type="entry name" value="TETRATRICOPEPTIDE REPEAT PROTEIN"/>
    <property type="match status" value="1"/>
</dbReference>
<dbReference type="GO" id="GO:0072546">
    <property type="term" value="C:EMC complex"/>
    <property type="evidence" value="ECO:0007669"/>
    <property type="project" value="UniProtKB-UniRule"/>
</dbReference>
<evidence type="ECO:0000313" key="6">
    <source>
        <dbReference type="EMBL" id="KAJ5072117.1"/>
    </source>
</evidence>
<proteinExistence type="inferred from homology"/>
<feature type="repeat" description="TPR" evidence="3">
    <location>
        <begin position="159"/>
        <end position="192"/>
    </location>
</feature>
<sequence>MEKLIQKLNSQKDFNYKKVLHFLRKARKSKLRYSELIIKYGFPLIKNYSKKIDKEEYFEVLEQVYLAGLDCNKDASIFCIQILKEKFSTSLRFKILYGMFLESKGSFEKAKNLYGKILEKDSTNVLPQKRLVTIFKAQNDIPNAIKKLNQYLEVYMLDIEAWEELCELYLQTESYSKARFCLEELILLNPNESKYYDKCARVLYTIGGFDGLILARQYFSHSIKISKIVNPIDSYLGLLMTTNKIESLKKKTNQKFLELNNNLSKFAKEKLIETYQKQQENETQKENESIKTILDLIKDEKK</sequence>
<dbReference type="PROSITE" id="PS50005">
    <property type="entry name" value="TPR"/>
    <property type="match status" value="1"/>
</dbReference>
<keyword evidence="4" id="KW-0256">Endoplasmic reticulum</keyword>
<comment type="function">
    <text evidence="4">Part of the endoplasmic reticulum membrane protein complex (EMC) that enables the energy-independent insertion into endoplasmic reticulum membranes of newly synthesized membrane proteins.</text>
</comment>
<keyword evidence="4" id="KW-0472">Membrane</keyword>
<evidence type="ECO:0000313" key="7">
    <source>
        <dbReference type="Proteomes" id="UP001149090"/>
    </source>
</evidence>
<reference evidence="6" key="1">
    <citation type="submission" date="2022-10" db="EMBL/GenBank/DDBJ databases">
        <title>Novel sulphate-reducing endosymbionts in the free-living metamonad Anaeramoeba.</title>
        <authorList>
            <person name="Jerlstrom-Hultqvist J."/>
            <person name="Cepicka I."/>
            <person name="Gallot-Lavallee L."/>
            <person name="Salas-Leiva D."/>
            <person name="Curtis B.A."/>
            <person name="Zahonova K."/>
            <person name="Pipaliya S."/>
            <person name="Dacks J."/>
            <person name="Roger A.J."/>
        </authorList>
    </citation>
    <scope>NUCLEOTIDE SEQUENCE</scope>
    <source>
        <strain evidence="6">BMAN</strain>
    </source>
</reference>
<feature type="domain" description="EMC2 TPR-like" evidence="5">
    <location>
        <begin position="97"/>
        <end position="201"/>
    </location>
</feature>
<dbReference type="OrthoDB" id="124397at2759"/>
<dbReference type="InterPro" id="IPR055217">
    <property type="entry name" value="TPR_EMC2"/>
</dbReference>
<organism evidence="6 7">
    <name type="scientific">Anaeramoeba ignava</name>
    <name type="common">Anaerobic marine amoeba</name>
    <dbReference type="NCBI Taxonomy" id="1746090"/>
    <lineage>
        <taxon>Eukaryota</taxon>
        <taxon>Metamonada</taxon>
        <taxon>Anaeramoebidae</taxon>
        <taxon>Anaeramoeba</taxon>
    </lineage>
</organism>